<feature type="domain" description="CheR-type methyltransferase" evidence="7">
    <location>
        <begin position="6"/>
        <end position="290"/>
    </location>
</feature>
<protein>
    <recommendedName>
        <fullName evidence="5">Chemotaxis protein methyltransferase</fullName>
        <ecNumber evidence="5">2.1.1.80</ecNumber>
    </recommendedName>
</protein>
<comment type="catalytic activity">
    <reaction evidence="1 5">
        <text>L-glutamyl-[protein] + S-adenosyl-L-methionine = [protein]-L-glutamate 5-O-methyl ester + S-adenosyl-L-homocysteine</text>
        <dbReference type="Rhea" id="RHEA:24452"/>
        <dbReference type="Rhea" id="RHEA-COMP:10208"/>
        <dbReference type="Rhea" id="RHEA-COMP:10311"/>
        <dbReference type="ChEBI" id="CHEBI:29973"/>
        <dbReference type="ChEBI" id="CHEBI:57856"/>
        <dbReference type="ChEBI" id="CHEBI:59789"/>
        <dbReference type="ChEBI" id="CHEBI:82795"/>
        <dbReference type="EC" id="2.1.1.80"/>
    </reaction>
</comment>
<comment type="caution">
    <text evidence="8">The sequence shown here is derived from an EMBL/GenBank/DDBJ whole genome shotgun (WGS) entry which is preliminary data.</text>
</comment>
<dbReference type="SMART" id="SM00138">
    <property type="entry name" value="MeTrc"/>
    <property type="match status" value="1"/>
</dbReference>
<dbReference type="RefSeq" id="WP_070125021.1">
    <property type="nucleotide sequence ID" value="NZ_MDHN01000015.1"/>
</dbReference>
<dbReference type="PROSITE" id="PS50123">
    <property type="entry name" value="CHER"/>
    <property type="match status" value="1"/>
</dbReference>
<dbReference type="Pfam" id="PF03705">
    <property type="entry name" value="CheR_N"/>
    <property type="match status" value="1"/>
</dbReference>
<dbReference type="InterPro" id="IPR036804">
    <property type="entry name" value="CheR_N_sf"/>
</dbReference>
<dbReference type="CDD" id="cd02440">
    <property type="entry name" value="AdoMet_MTases"/>
    <property type="match status" value="1"/>
</dbReference>
<dbReference type="GO" id="GO:0032259">
    <property type="term" value="P:methylation"/>
    <property type="evidence" value="ECO:0007669"/>
    <property type="project" value="UniProtKB-KW"/>
</dbReference>
<keyword evidence="3 5" id="KW-0808">Transferase</keyword>
<feature type="binding site" evidence="6">
    <location>
        <position position="89"/>
    </location>
    <ligand>
        <name>S-adenosyl-L-methionine</name>
        <dbReference type="ChEBI" id="CHEBI:59789"/>
    </ligand>
</feature>
<dbReference type="AlphaFoldDB" id="A0A1E7ZCT9"/>
<dbReference type="PRINTS" id="PR00996">
    <property type="entry name" value="CHERMTFRASE"/>
</dbReference>
<dbReference type="SUPFAM" id="SSF53335">
    <property type="entry name" value="S-adenosyl-L-methionine-dependent methyltransferases"/>
    <property type="match status" value="1"/>
</dbReference>
<dbReference type="SUPFAM" id="SSF47757">
    <property type="entry name" value="Chemotaxis receptor methyltransferase CheR, N-terminal domain"/>
    <property type="match status" value="1"/>
</dbReference>
<name>A0A1E7ZCT9_9ALTE</name>
<evidence type="ECO:0000313" key="8">
    <source>
        <dbReference type="EMBL" id="OFC71336.1"/>
    </source>
</evidence>
<feature type="binding site" evidence="6">
    <location>
        <position position="83"/>
    </location>
    <ligand>
        <name>S-adenosyl-L-methionine</name>
        <dbReference type="ChEBI" id="CHEBI:59789"/>
    </ligand>
</feature>
<evidence type="ECO:0000256" key="5">
    <source>
        <dbReference type="PIRNR" id="PIRNR000410"/>
    </source>
</evidence>
<dbReference type="InterPro" id="IPR022642">
    <property type="entry name" value="CheR_C"/>
</dbReference>
<dbReference type="InterPro" id="IPR029063">
    <property type="entry name" value="SAM-dependent_MTases_sf"/>
</dbReference>
<proteinExistence type="predicted"/>
<dbReference type="Gene3D" id="1.10.155.10">
    <property type="entry name" value="Chemotaxis receptor methyltransferase CheR, N-terminal domain"/>
    <property type="match status" value="1"/>
</dbReference>
<evidence type="ECO:0000313" key="9">
    <source>
        <dbReference type="Proteomes" id="UP000175691"/>
    </source>
</evidence>
<evidence type="ECO:0000259" key="7">
    <source>
        <dbReference type="PROSITE" id="PS50123"/>
    </source>
</evidence>
<keyword evidence="9" id="KW-1185">Reference proteome</keyword>
<dbReference type="PANTHER" id="PTHR24422">
    <property type="entry name" value="CHEMOTAXIS PROTEIN METHYLTRANSFERASE"/>
    <property type="match status" value="1"/>
</dbReference>
<dbReference type="InterPro" id="IPR050903">
    <property type="entry name" value="Bact_Chemotaxis_MeTrfase"/>
</dbReference>
<evidence type="ECO:0000256" key="6">
    <source>
        <dbReference type="PIRSR" id="PIRSR000410-1"/>
    </source>
</evidence>
<dbReference type="GO" id="GO:0008983">
    <property type="term" value="F:protein-glutamate O-methyltransferase activity"/>
    <property type="evidence" value="ECO:0007669"/>
    <property type="project" value="UniProtKB-EC"/>
</dbReference>
<evidence type="ECO:0000256" key="4">
    <source>
        <dbReference type="ARBA" id="ARBA00022691"/>
    </source>
</evidence>
<dbReference type="PIRSF" id="PIRSF000410">
    <property type="entry name" value="CheR"/>
    <property type="match status" value="1"/>
</dbReference>
<evidence type="ECO:0000256" key="2">
    <source>
        <dbReference type="ARBA" id="ARBA00022603"/>
    </source>
</evidence>
<dbReference type="EMBL" id="MDHN01000015">
    <property type="protein sequence ID" value="OFC71336.1"/>
    <property type="molecule type" value="Genomic_DNA"/>
</dbReference>
<feature type="binding site" evidence="6">
    <location>
        <begin position="226"/>
        <end position="227"/>
    </location>
    <ligand>
        <name>S-adenosyl-L-methionine</name>
        <dbReference type="ChEBI" id="CHEBI:59789"/>
    </ligand>
</feature>
<evidence type="ECO:0000256" key="3">
    <source>
        <dbReference type="ARBA" id="ARBA00022679"/>
    </source>
</evidence>
<sequence length="290" mass="33765">MTSIGAAAAAGEISDADFDRFRSMFYRKTGIYFEDSKRYFVDKRLKERMKQTGHTLFKSYFTFMRFQASGDELQSLVNAMTVNETYFFREDYQFETMCRHLMDELDDMRPAGEDLRIWSVPSSTGEEPYSIAIYLLEYWKGLEHRDVEIVSSDIDTSVLEHAKRGIYSKRSVQNIPLTMRQRYFTQHGNEFHLCSDIKDSVTLCLANILGAEVPGRFRSFDLIYCRNLLIYFDDDSRRRAAQVLYDALKPGGYIFLGHSESMSRICSLFKVKKFGDVIVYQKPTNEGAFR</sequence>
<dbReference type="OrthoDB" id="9816309at2"/>
<dbReference type="STRING" id="1656094.BFC18_09290"/>
<dbReference type="Gene3D" id="3.40.50.150">
    <property type="entry name" value="Vaccinia Virus protein VP39"/>
    <property type="match status" value="1"/>
</dbReference>
<dbReference type="EC" id="2.1.1.80" evidence="5"/>
<feature type="binding site" evidence="6">
    <location>
        <position position="85"/>
    </location>
    <ligand>
        <name>S-adenosyl-L-methionine</name>
        <dbReference type="ChEBI" id="CHEBI:59789"/>
    </ligand>
</feature>
<evidence type="ECO:0000256" key="1">
    <source>
        <dbReference type="ARBA" id="ARBA00001541"/>
    </source>
</evidence>
<dbReference type="InterPro" id="IPR000780">
    <property type="entry name" value="CheR_MeTrfase"/>
</dbReference>
<dbReference type="PANTHER" id="PTHR24422:SF10">
    <property type="entry name" value="CHEMOTAXIS PROTEIN METHYLTRANSFERASE 2"/>
    <property type="match status" value="1"/>
</dbReference>
<accession>A0A1E7ZCT9</accession>
<dbReference type="Pfam" id="PF01739">
    <property type="entry name" value="CheR"/>
    <property type="match status" value="1"/>
</dbReference>
<dbReference type="InterPro" id="IPR022641">
    <property type="entry name" value="CheR_N"/>
</dbReference>
<keyword evidence="2 5" id="KW-0489">Methyltransferase</keyword>
<dbReference type="Proteomes" id="UP000175691">
    <property type="component" value="Unassembled WGS sequence"/>
</dbReference>
<gene>
    <name evidence="8" type="ORF">BFC18_09290</name>
</gene>
<dbReference type="InterPro" id="IPR026024">
    <property type="entry name" value="Chemotaxis_MeTrfase_CheR"/>
</dbReference>
<organism evidence="8 9">
    <name type="scientific">Alteromonas confluentis</name>
    <dbReference type="NCBI Taxonomy" id="1656094"/>
    <lineage>
        <taxon>Bacteria</taxon>
        <taxon>Pseudomonadati</taxon>
        <taxon>Pseudomonadota</taxon>
        <taxon>Gammaproteobacteria</taxon>
        <taxon>Alteromonadales</taxon>
        <taxon>Alteromonadaceae</taxon>
        <taxon>Alteromonas/Salinimonas group</taxon>
        <taxon>Alteromonas</taxon>
    </lineage>
</organism>
<feature type="binding site" evidence="6">
    <location>
        <position position="153"/>
    </location>
    <ligand>
        <name>S-adenosyl-L-methionine</name>
        <dbReference type="ChEBI" id="CHEBI:59789"/>
    </ligand>
</feature>
<comment type="function">
    <text evidence="5">Methylation of the membrane-bound methyl-accepting chemotaxis proteins (MCP) to form gamma-glutamyl methyl ester residues in MCP.</text>
</comment>
<keyword evidence="4 5" id="KW-0949">S-adenosyl-L-methionine</keyword>
<reference evidence="8" key="1">
    <citation type="submission" date="2016-08" db="EMBL/GenBank/DDBJ databases">
        <authorList>
            <person name="Seilhamer J.J."/>
        </authorList>
    </citation>
    <scope>NUCLEOTIDE SEQUENCE [LARGE SCALE GENOMIC DNA]</scope>
    <source>
        <strain evidence="8">KCTC 42603</strain>
    </source>
</reference>
<feature type="binding site" evidence="6">
    <location>
        <position position="127"/>
    </location>
    <ligand>
        <name>S-adenosyl-L-methionine</name>
        <dbReference type="ChEBI" id="CHEBI:59789"/>
    </ligand>
</feature>